<comment type="caution">
    <text evidence="2">The sequence shown here is derived from an EMBL/GenBank/DDBJ whole genome shotgun (WGS) entry which is preliminary data.</text>
</comment>
<feature type="domain" description="Replication-associated protein ORF2/G2P" evidence="1">
    <location>
        <begin position="68"/>
        <end position="169"/>
    </location>
</feature>
<protein>
    <recommendedName>
        <fullName evidence="1">Replication-associated protein ORF2/G2P domain-containing protein</fullName>
    </recommendedName>
</protein>
<dbReference type="EMBL" id="DVFW01000014">
    <property type="protein sequence ID" value="HIQ80041.1"/>
    <property type="molecule type" value="Genomic_DNA"/>
</dbReference>
<dbReference type="AlphaFoldDB" id="A0A9D0ZIH0"/>
<gene>
    <name evidence="2" type="ORF">IAD32_02000</name>
</gene>
<evidence type="ECO:0000259" key="1">
    <source>
        <dbReference type="Pfam" id="PF23343"/>
    </source>
</evidence>
<dbReference type="InterPro" id="IPR056906">
    <property type="entry name" value="ORF2/G2P_dom"/>
</dbReference>
<organism evidence="2 3">
    <name type="scientific">Candidatus Scatavimonas merdigallinarum</name>
    <dbReference type="NCBI Taxonomy" id="2840914"/>
    <lineage>
        <taxon>Bacteria</taxon>
        <taxon>Bacillati</taxon>
        <taxon>Bacillota</taxon>
        <taxon>Clostridia</taxon>
        <taxon>Eubacteriales</taxon>
        <taxon>Oscillospiraceae</taxon>
        <taxon>Oscillospiraceae incertae sedis</taxon>
        <taxon>Candidatus Scatavimonas</taxon>
    </lineage>
</organism>
<sequence length="257" mass="29659">MPYYKKIITSGSMVEVEVYKSIRRRNLKCIARGHKKAESTDKQKIRNTIQAQRNCQRLICNNFSAGDWYITLTLEQNQSEEDARKTMHNFLRRLAYFCRKAQLPELKYIGCLEKGKKGKRWHGHLVIPRLPVEIIQKIWKKGAGTGRIQFEQLYAAGNYKKLADYIRKDVTGKKRMKQSRNLIPPKVEVKEAGSRDIARFMKGKPPVAPRGYRIIEDECEMYVNDITGTSFRMVYVRGDVIHAERAGGNLPVFCSGA</sequence>
<reference evidence="2" key="1">
    <citation type="submission" date="2020-10" db="EMBL/GenBank/DDBJ databases">
        <authorList>
            <person name="Gilroy R."/>
        </authorList>
    </citation>
    <scope>NUCLEOTIDE SEQUENCE</scope>
    <source>
        <strain evidence="2">ChiSjej1B19-3389</strain>
    </source>
</reference>
<evidence type="ECO:0000313" key="2">
    <source>
        <dbReference type="EMBL" id="HIQ80041.1"/>
    </source>
</evidence>
<dbReference type="Pfam" id="PF23343">
    <property type="entry name" value="REP_ORF2-G2P"/>
    <property type="match status" value="1"/>
</dbReference>
<name>A0A9D0ZIH0_9FIRM</name>
<accession>A0A9D0ZIH0</accession>
<evidence type="ECO:0000313" key="3">
    <source>
        <dbReference type="Proteomes" id="UP000886787"/>
    </source>
</evidence>
<proteinExistence type="predicted"/>
<reference evidence="2" key="2">
    <citation type="journal article" date="2021" name="PeerJ">
        <title>Extensive microbial diversity within the chicken gut microbiome revealed by metagenomics and culture.</title>
        <authorList>
            <person name="Gilroy R."/>
            <person name="Ravi A."/>
            <person name="Getino M."/>
            <person name="Pursley I."/>
            <person name="Horton D.L."/>
            <person name="Alikhan N.F."/>
            <person name="Baker D."/>
            <person name="Gharbi K."/>
            <person name="Hall N."/>
            <person name="Watson M."/>
            <person name="Adriaenssens E.M."/>
            <person name="Foster-Nyarko E."/>
            <person name="Jarju S."/>
            <person name="Secka A."/>
            <person name="Antonio M."/>
            <person name="Oren A."/>
            <person name="Chaudhuri R.R."/>
            <person name="La Ragione R."/>
            <person name="Hildebrand F."/>
            <person name="Pallen M.J."/>
        </authorList>
    </citation>
    <scope>NUCLEOTIDE SEQUENCE</scope>
    <source>
        <strain evidence="2">ChiSjej1B19-3389</strain>
    </source>
</reference>
<dbReference type="Proteomes" id="UP000886787">
    <property type="component" value="Unassembled WGS sequence"/>
</dbReference>